<keyword evidence="5" id="KW-0539">Nucleus</keyword>
<sequence length="416" mass="47205">VPDLTAIDRDELGLVRAIAVKERSSSQRKELFKSIQLRDGLSGETNQQLQLILDMPVRWGSTHAMLNRAFALRKAVDVFVYELGIKTEDLTKRQKIDALKLTKDEWRRVRAFRSLLSHADTAQKAFSSESIPALFNALPAIERLHTEWSERLKKADYMPFAQALRAGLKKIEEYYQKTADSDAHIITMILHPVKKMRHFKDNWDEEAQGSVLEIAQRVFRERYEQISTTSLNSHVTSKPRKCRRQWSDSDTDWSSSESDTEISHAGDANTTWEGAFNLYLKTPDILPEGMTVVTWWGINASRYHSVWASLARDYLAIMASSVSSERAFSSAGITISKRRNRLKGDIVEALQCLKCMYSNDLIFRKVTTLEVEEDELDADDGLLPLPKSDGGALGGGENGFSWDQLLDDNNNSIDIE</sequence>
<dbReference type="SUPFAM" id="SSF53098">
    <property type="entry name" value="Ribonuclease H-like"/>
    <property type="match status" value="1"/>
</dbReference>
<evidence type="ECO:0000256" key="6">
    <source>
        <dbReference type="SAM" id="MobiDB-lite"/>
    </source>
</evidence>
<evidence type="ECO:0000256" key="1">
    <source>
        <dbReference type="ARBA" id="ARBA00004123"/>
    </source>
</evidence>
<keyword evidence="4" id="KW-0862">Zinc</keyword>
<dbReference type="GO" id="GO:0008270">
    <property type="term" value="F:zinc ion binding"/>
    <property type="evidence" value="ECO:0007669"/>
    <property type="project" value="UniProtKB-KW"/>
</dbReference>
<gene>
    <name evidence="8" type="ORF">M378DRAFT_1028731</name>
</gene>
<dbReference type="InterPro" id="IPR008906">
    <property type="entry name" value="HATC_C_dom"/>
</dbReference>
<accession>A0A0C2STV6</accession>
<dbReference type="InterPro" id="IPR052035">
    <property type="entry name" value="ZnF_BED_domain_contain"/>
</dbReference>
<protein>
    <recommendedName>
        <fullName evidence="7">HAT C-terminal dimerisation domain-containing protein</fullName>
    </recommendedName>
</protein>
<dbReference type="AlphaFoldDB" id="A0A0C2STV6"/>
<evidence type="ECO:0000259" key="7">
    <source>
        <dbReference type="Pfam" id="PF05699"/>
    </source>
</evidence>
<dbReference type="InterPro" id="IPR012337">
    <property type="entry name" value="RNaseH-like_sf"/>
</dbReference>
<dbReference type="PANTHER" id="PTHR46481:SF10">
    <property type="entry name" value="ZINC FINGER BED DOMAIN-CONTAINING PROTEIN 39"/>
    <property type="match status" value="1"/>
</dbReference>
<evidence type="ECO:0000256" key="2">
    <source>
        <dbReference type="ARBA" id="ARBA00022723"/>
    </source>
</evidence>
<evidence type="ECO:0000256" key="3">
    <source>
        <dbReference type="ARBA" id="ARBA00022771"/>
    </source>
</evidence>
<evidence type="ECO:0000313" key="8">
    <source>
        <dbReference type="EMBL" id="KIL57469.1"/>
    </source>
</evidence>
<dbReference type="Proteomes" id="UP000054549">
    <property type="component" value="Unassembled WGS sequence"/>
</dbReference>
<keyword evidence="3" id="KW-0863">Zinc-finger</keyword>
<dbReference type="EMBL" id="KN818368">
    <property type="protein sequence ID" value="KIL57469.1"/>
    <property type="molecule type" value="Genomic_DNA"/>
</dbReference>
<feature type="domain" description="HAT C-terminal dimerisation" evidence="7">
    <location>
        <begin position="277"/>
        <end position="354"/>
    </location>
</feature>
<feature type="non-terminal residue" evidence="8">
    <location>
        <position position="1"/>
    </location>
</feature>
<evidence type="ECO:0000256" key="4">
    <source>
        <dbReference type="ARBA" id="ARBA00022833"/>
    </source>
</evidence>
<evidence type="ECO:0000256" key="5">
    <source>
        <dbReference type="ARBA" id="ARBA00023242"/>
    </source>
</evidence>
<proteinExistence type="predicted"/>
<dbReference type="PANTHER" id="PTHR46481">
    <property type="entry name" value="ZINC FINGER BED DOMAIN-CONTAINING PROTEIN 4"/>
    <property type="match status" value="1"/>
</dbReference>
<name>A0A0C2STV6_AMAMK</name>
<dbReference type="GO" id="GO:0005634">
    <property type="term" value="C:nucleus"/>
    <property type="evidence" value="ECO:0007669"/>
    <property type="project" value="UniProtKB-SubCell"/>
</dbReference>
<organism evidence="8 9">
    <name type="scientific">Amanita muscaria (strain Koide BX008)</name>
    <dbReference type="NCBI Taxonomy" id="946122"/>
    <lineage>
        <taxon>Eukaryota</taxon>
        <taxon>Fungi</taxon>
        <taxon>Dikarya</taxon>
        <taxon>Basidiomycota</taxon>
        <taxon>Agaricomycotina</taxon>
        <taxon>Agaricomycetes</taxon>
        <taxon>Agaricomycetidae</taxon>
        <taxon>Agaricales</taxon>
        <taxon>Pluteineae</taxon>
        <taxon>Amanitaceae</taxon>
        <taxon>Amanita</taxon>
    </lineage>
</organism>
<dbReference type="InParanoid" id="A0A0C2STV6"/>
<dbReference type="HOGENOM" id="CLU_009123_2_1_1"/>
<comment type="subcellular location">
    <subcellularLocation>
        <location evidence="1">Nucleus</location>
    </subcellularLocation>
</comment>
<keyword evidence="2" id="KW-0479">Metal-binding</keyword>
<reference evidence="8 9" key="1">
    <citation type="submission" date="2014-04" db="EMBL/GenBank/DDBJ databases">
        <title>Evolutionary Origins and Diversification of the Mycorrhizal Mutualists.</title>
        <authorList>
            <consortium name="DOE Joint Genome Institute"/>
            <consortium name="Mycorrhizal Genomics Consortium"/>
            <person name="Kohler A."/>
            <person name="Kuo A."/>
            <person name="Nagy L.G."/>
            <person name="Floudas D."/>
            <person name="Copeland A."/>
            <person name="Barry K.W."/>
            <person name="Cichocki N."/>
            <person name="Veneault-Fourrey C."/>
            <person name="LaButti K."/>
            <person name="Lindquist E.A."/>
            <person name="Lipzen A."/>
            <person name="Lundell T."/>
            <person name="Morin E."/>
            <person name="Murat C."/>
            <person name="Riley R."/>
            <person name="Ohm R."/>
            <person name="Sun H."/>
            <person name="Tunlid A."/>
            <person name="Henrissat B."/>
            <person name="Grigoriev I.V."/>
            <person name="Hibbett D.S."/>
            <person name="Martin F."/>
        </authorList>
    </citation>
    <scope>NUCLEOTIDE SEQUENCE [LARGE SCALE GENOMIC DNA]</scope>
    <source>
        <strain evidence="8 9">Koide BX008</strain>
    </source>
</reference>
<keyword evidence="9" id="KW-1185">Reference proteome</keyword>
<dbReference type="Pfam" id="PF05699">
    <property type="entry name" value="Dimer_Tnp_hAT"/>
    <property type="match status" value="1"/>
</dbReference>
<dbReference type="GO" id="GO:0046983">
    <property type="term" value="F:protein dimerization activity"/>
    <property type="evidence" value="ECO:0007669"/>
    <property type="project" value="InterPro"/>
</dbReference>
<feature type="region of interest" description="Disordered" evidence="6">
    <location>
        <begin position="237"/>
        <end position="265"/>
    </location>
</feature>
<evidence type="ECO:0000313" key="9">
    <source>
        <dbReference type="Proteomes" id="UP000054549"/>
    </source>
</evidence>
<dbReference type="OrthoDB" id="3243659at2759"/>